<dbReference type="AlphaFoldDB" id="A0A9P8IMC4"/>
<gene>
    <name evidence="3" type="ORF">J7337_011053</name>
</gene>
<comment type="caution">
    <text evidence="3">The sequence shown here is derived from an EMBL/GenBank/DDBJ whole genome shotgun (WGS) entry which is preliminary data.</text>
</comment>
<proteinExistence type="predicted"/>
<feature type="compositionally biased region" description="Basic and acidic residues" evidence="1">
    <location>
        <begin position="32"/>
        <end position="51"/>
    </location>
</feature>
<feature type="transmembrane region" description="Helical" evidence="2">
    <location>
        <begin position="230"/>
        <end position="250"/>
    </location>
</feature>
<evidence type="ECO:0000256" key="1">
    <source>
        <dbReference type="SAM" id="MobiDB-lite"/>
    </source>
</evidence>
<keyword evidence="2" id="KW-0472">Membrane</keyword>
<protein>
    <recommendedName>
        <fullName evidence="5">Integral membrane protein</fullName>
    </recommendedName>
</protein>
<dbReference type="KEGG" id="fmu:J7337_011053"/>
<dbReference type="EMBL" id="JAHBCI010000008">
    <property type="protein sequence ID" value="KAG9498158.1"/>
    <property type="molecule type" value="Genomic_DNA"/>
</dbReference>
<evidence type="ECO:0000313" key="4">
    <source>
        <dbReference type="Proteomes" id="UP000827133"/>
    </source>
</evidence>
<feature type="compositionally biased region" description="Basic and acidic residues" evidence="1">
    <location>
        <begin position="1"/>
        <end position="17"/>
    </location>
</feature>
<name>A0A9P8IMC4_9HYPO</name>
<evidence type="ECO:0008006" key="5">
    <source>
        <dbReference type="Google" id="ProtNLM"/>
    </source>
</evidence>
<keyword evidence="4" id="KW-1185">Reference proteome</keyword>
<reference evidence="3" key="1">
    <citation type="journal article" date="2021" name="Mol. Plant Microbe Interact.">
        <title>Telomere to telomere genome assembly of Fusarium musae F31, causal agent of crown rot disease of banana.</title>
        <authorList>
            <person name="Degradi L."/>
            <person name="Tava V."/>
            <person name="Kunova A."/>
            <person name="Cortesi P."/>
            <person name="Saracchi M."/>
            <person name="Pasquali M."/>
        </authorList>
    </citation>
    <scope>NUCLEOTIDE SEQUENCE</scope>
    <source>
        <strain evidence="3">F31</strain>
    </source>
</reference>
<evidence type="ECO:0000313" key="3">
    <source>
        <dbReference type="EMBL" id="KAG9498158.1"/>
    </source>
</evidence>
<feature type="transmembrane region" description="Helical" evidence="2">
    <location>
        <begin position="256"/>
        <end position="276"/>
    </location>
</feature>
<keyword evidence="2" id="KW-0812">Transmembrane</keyword>
<organism evidence="3 4">
    <name type="scientific">Fusarium musae</name>
    <dbReference type="NCBI Taxonomy" id="1042133"/>
    <lineage>
        <taxon>Eukaryota</taxon>
        <taxon>Fungi</taxon>
        <taxon>Dikarya</taxon>
        <taxon>Ascomycota</taxon>
        <taxon>Pezizomycotina</taxon>
        <taxon>Sordariomycetes</taxon>
        <taxon>Hypocreomycetidae</taxon>
        <taxon>Hypocreales</taxon>
        <taxon>Nectriaceae</taxon>
        <taxon>Fusarium</taxon>
    </lineage>
</organism>
<feature type="region of interest" description="Disordered" evidence="1">
    <location>
        <begin position="1"/>
        <end position="58"/>
    </location>
</feature>
<feature type="transmembrane region" description="Helical" evidence="2">
    <location>
        <begin position="188"/>
        <end position="210"/>
    </location>
</feature>
<evidence type="ECO:0000256" key="2">
    <source>
        <dbReference type="SAM" id="Phobius"/>
    </source>
</evidence>
<dbReference type="Proteomes" id="UP000827133">
    <property type="component" value="Unassembled WGS sequence"/>
</dbReference>
<keyword evidence="2" id="KW-1133">Transmembrane helix</keyword>
<dbReference type="RefSeq" id="XP_044677158.1">
    <property type="nucleotide sequence ID" value="XM_044828604.1"/>
</dbReference>
<accession>A0A9P8IMC4</accession>
<dbReference type="GeneID" id="68318909"/>
<sequence>MPRAHDHFHGRHYHAERTTGPVKALNPTKRYLVADKKTPNAESDTGKESRPSAESPGVAYVWRSRDNRKGRHALAISVDPHKHEATKGPRPSNSYHQTLRGILKMFLRYPVWDVSYDVAVVFTIADSPGKDRMWSWWPTWYELRTHYFFDIGFLACSSQTFGATVFWISGFTALPPILNNLSTPAENGVYWLPQVIGGTGFIVSSILFMVEVQPRWYIPAPGVLGWHIGLWNLIGAIGFTLCGALGFGITHPGVEYALTLSTFIGSWAFLVSLTALSETWD</sequence>